<protein>
    <submittedName>
        <fullName evidence="2">DUF1294 domain-containing protein</fullName>
    </submittedName>
</protein>
<accession>A0A6N9T0S1</accession>
<feature type="transmembrane region" description="Helical" evidence="1">
    <location>
        <begin position="69"/>
        <end position="91"/>
    </location>
</feature>
<evidence type="ECO:0000256" key="1">
    <source>
        <dbReference type="SAM" id="Phobius"/>
    </source>
</evidence>
<dbReference type="InterPro" id="IPR010718">
    <property type="entry name" value="DUF1294"/>
</dbReference>
<name>A0A6N9T0S1_9HYPH</name>
<keyword evidence="1" id="KW-0812">Transmembrane</keyword>
<evidence type="ECO:0000313" key="2">
    <source>
        <dbReference type="EMBL" id="NDW04924.1"/>
    </source>
</evidence>
<sequence>MLAIGFYLIAINCAAYLAFLFDKARARQGGWRIPEQRLLTLALVGGSIGAIAGQKLLRHKTRKEPFRTQLLLITMFHGTVVVAITATLVIVGPHVASNWLRTVLSEA</sequence>
<evidence type="ECO:0000313" key="3">
    <source>
        <dbReference type="Proteomes" id="UP000469011"/>
    </source>
</evidence>
<comment type="caution">
    <text evidence="2">The sequence shown here is derived from an EMBL/GenBank/DDBJ whole genome shotgun (WGS) entry which is preliminary data.</text>
</comment>
<feature type="transmembrane region" description="Helical" evidence="1">
    <location>
        <begin position="6"/>
        <end position="26"/>
    </location>
</feature>
<dbReference type="Pfam" id="PF06961">
    <property type="entry name" value="DUF1294"/>
    <property type="match status" value="1"/>
</dbReference>
<proteinExistence type="predicted"/>
<gene>
    <name evidence="2" type="ORF">GTK09_10825</name>
</gene>
<reference evidence="2 3" key="1">
    <citation type="submission" date="2020-01" db="EMBL/GenBank/DDBJ databases">
        <title>Jiella pacifica sp. nov.</title>
        <authorList>
            <person name="Xue Z."/>
            <person name="Zhu S."/>
            <person name="Chen J."/>
            <person name="Yang J."/>
        </authorList>
    </citation>
    <scope>NUCLEOTIDE SEQUENCE [LARGE SCALE GENOMIC DNA]</scope>
    <source>
        <strain evidence="2 3">40Bstr34</strain>
    </source>
</reference>
<dbReference type="AlphaFoldDB" id="A0A6N9T0S1"/>
<dbReference type="Proteomes" id="UP000469011">
    <property type="component" value="Unassembled WGS sequence"/>
</dbReference>
<keyword evidence="3" id="KW-1185">Reference proteome</keyword>
<keyword evidence="1" id="KW-1133">Transmembrane helix</keyword>
<keyword evidence="1" id="KW-0472">Membrane</keyword>
<dbReference type="EMBL" id="JAAAMG010000007">
    <property type="protein sequence ID" value="NDW04924.1"/>
    <property type="molecule type" value="Genomic_DNA"/>
</dbReference>
<organism evidence="2 3">
    <name type="scientific">Jiella pacifica</name>
    <dbReference type="NCBI Taxonomy" id="2696469"/>
    <lineage>
        <taxon>Bacteria</taxon>
        <taxon>Pseudomonadati</taxon>
        <taxon>Pseudomonadota</taxon>
        <taxon>Alphaproteobacteria</taxon>
        <taxon>Hyphomicrobiales</taxon>
        <taxon>Aurantimonadaceae</taxon>
        <taxon>Jiella</taxon>
    </lineage>
</organism>